<dbReference type="GO" id="GO:0016799">
    <property type="term" value="F:hydrolase activity, hydrolyzing N-glycosyl compounds"/>
    <property type="evidence" value="ECO:0007669"/>
    <property type="project" value="InterPro"/>
</dbReference>
<evidence type="ECO:0000259" key="3">
    <source>
        <dbReference type="Pfam" id="PF21027"/>
    </source>
</evidence>
<sequence length="477" mass="53675">MTNVQHPATADRQQLLETGQHSDARQRMLVLTDIEADPDDAQTLVRLLLYANEIELQGLVATTSVHQKTMVAPESIHQVIDAYEEVFVNLSQHAEGYPDPSELRSLVSQGLPVYGMAAVGDDMDSEGSEKIIELLEQDDDRPLWISVWGGPNTLAQALYKLRQTKSERELDRLISKLRVYTISDQDDSAAWIRENFPDLFYIVSPGGYGAATWTGISSVVEGTDNSTISNRWLAENIQQSHGPLGAQYPDVAYGMEGDTPSWLNLVPNGLNTPERPDWGGWGGRYELDIPDLEDMDPDGFTGGVSVEPETRPIWTNAEDTYTPMVYSDFGRSLKPAGKSFDGYRVTLWRWRDDFQNDFAARMDWSVKPYSEANHPPVPALNHPARISVRSGSYFHLDARNSRDPDGDSLQFLWFNYPEVGSMPTYPVEINSAENMARVHVRAPEVEEEQELHFILKVTDRGSPRLTRYERVIVTVTP</sequence>
<evidence type="ECO:0000313" key="5">
    <source>
        <dbReference type="Proteomes" id="UP000273643"/>
    </source>
</evidence>
<feature type="compositionally biased region" description="Polar residues" evidence="1">
    <location>
        <begin position="1"/>
        <end position="19"/>
    </location>
</feature>
<dbReference type="InterPro" id="IPR013783">
    <property type="entry name" value="Ig-like_fold"/>
</dbReference>
<dbReference type="EMBL" id="RJUK01000002">
    <property type="protein sequence ID" value="ROQ18414.1"/>
    <property type="molecule type" value="Genomic_DNA"/>
</dbReference>
<feature type="domain" description="Cellulose-binding Sde182 C-terminal" evidence="3">
    <location>
        <begin position="394"/>
        <end position="475"/>
    </location>
</feature>
<dbReference type="AlphaFoldDB" id="A0A3N1NET6"/>
<dbReference type="Gene3D" id="3.90.245.10">
    <property type="entry name" value="Ribonucleoside hydrolase-like"/>
    <property type="match status" value="1"/>
</dbReference>
<dbReference type="InterPro" id="IPR048527">
    <property type="entry name" value="Sde182_C"/>
</dbReference>
<dbReference type="InterPro" id="IPR011483">
    <property type="entry name" value="Sde182_NH-like"/>
</dbReference>
<protein>
    <submittedName>
        <fullName evidence="4">Uncharacterized protein DUF1593</fullName>
    </submittedName>
</protein>
<gene>
    <name evidence="4" type="ORF">EDC38_2640</name>
</gene>
<comment type="caution">
    <text evidence="4">The sequence shown here is derived from an EMBL/GenBank/DDBJ whole genome shotgun (WGS) entry which is preliminary data.</text>
</comment>
<keyword evidence="5" id="KW-1185">Reference proteome</keyword>
<dbReference type="Pfam" id="PF21027">
    <property type="entry name" value="Sde0182_C"/>
    <property type="match status" value="1"/>
</dbReference>
<accession>A0A3N1NET6</accession>
<name>A0A3N1NET6_9GAMM</name>
<proteinExistence type="predicted"/>
<organism evidence="4 5">
    <name type="scientific">Marinimicrobium koreense</name>
    <dbReference type="NCBI Taxonomy" id="306545"/>
    <lineage>
        <taxon>Bacteria</taxon>
        <taxon>Pseudomonadati</taxon>
        <taxon>Pseudomonadota</taxon>
        <taxon>Gammaproteobacteria</taxon>
        <taxon>Cellvibrionales</taxon>
        <taxon>Cellvibrionaceae</taxon>
        <taxon>Marinimicrobium</taxon>
    </lineage>
</organism>
<feature type="region of interest" description="Disordered" evidence="1">
    <location>
        <begin position="1"/>
        <end position="21"/>
    </location>
</feature>
<dbReference type="InterPro" id="IPR036452">
    <property type="entry name" value="Ribo_hydro-like"/>
</dbReference>
<dbReference type="Gene3D" id="2.60.40.10">
    <property type="entry name" value="Immunoglobulins"/>
    <property type="match status" value="1"/>
</dbReference>
<dbReference type="SUPFAM" id="SSF53590">
    <property type="entry name" value="Nucleoside hydrolase"/>
    <property type="match status" value="1"/>
</dbReference>
<evidence type="ECO:0000259" key="2">
    <source>
        <dbReference type="Pfam" id="PF07632"/>
    </source>
</evidence>
<dbReference type="RefSeq" id="WP_246004440.1">
    <property type="nucleotide sequence ID" value="NZ_RJUK01000002.1"/>
</dbReference>
<evidence type="ECO:0000313" key="4">
    <source>
        <dbReference type="EMBL" id="ROQ18414.1"/>
    </source>
</evidence>
<feature type="domain" description="Cellulose-binding Sde182 nucleoside hydrolase-like" evidence="2">
    <location>
        <begin position="27"/>
        <end position="285"/>
    </location>
</feature>
<evidence type="ECO:0000256" key="1">
    <source>
        <dbReference type="SAM" id="MobiDB-lite"/>
    </source>
</evidence>
<dbReference type="Proteomes" id="UP000273643">
    <property type="component" value="Unassembled WGS sequence"/>
</dbReference>
<dbReference type="Pfam" id="PF07632">
    <property type="entry name" value="Sde182_NH-like"/>
    <property type="match status" value="1"/>
</dbReference>
<reference evidence="4 5" key="1">
    <citation type="submission" date="2018-11" db="EMBL/GenBank/DDBJ databases">
        <title>Genomic Encyclopedia of Type Strains, Phase IV (KMG-IV): sequencing the most valuable type-strain genomes for metagenomic binning, comparative biology and taxonomic classification.</title>
        <authorList>
            <person name="Goeker M."/>
        </authorList>
    </citation>
    <scope>NUCLEOTIDE SEQUENCE [LARGE SCALE GENOMIC DNA]</scope>
    <source>
        <strain evidence="4 5">DSM 16974</strain>
    </source>
</reference>